<dbReference type="EMBL" id="JAELXT010000003">
    <property type="protein sequence ID" value="MBJ6124634.1"/>
    <property type="molecule type" value="Genomic_DNA"/>
</dbReference>
<dbReference type="SFLD" id="SFLDG01129">
    <property type="entry name" value="C1.5:_HAD__Beta-PGM__Phosphata"/>
    <property type="match status" value="1"/>
</dbReference>
<keyword evidence="1 2" id="KW-0378">Hydrolase</keyword>
<dbReference type="NCBIfam" id="TIGR01549">
    <property type="entry name" value="HAD-SF-IA-v1"/>
    <property type="match status" value="1"/>
</dbReference>
<sequence length="215" mass="23736">MRPKMLVFDVGETLVSEERFWTSWAEWLGMPAGTFFAALGAVIERRGDYREVFSDARPGIDLVREREKKAEAGLPPGFLASDLFPDTIPTLQWARAQGYRLGFAGNHSRATEEFLKGLGVEADVIGSAERWGVAKPDPRFFEIIVELSGFDPKGIVYVGDRIDNDVLPAQALGMQAIHVERGPWGVIQARWPEASSVRLKIKTLSDLKAVLGHGG</sequence>
<dbReference type="InterPro" id="IPR006439">
    <property type="entry name" value="HAD-SF_hydro_IA"/>
</dbReference>
<dbReference type="PANTHER" id="PTHR43316:SF8">
    <property type="entry name" value="HAD FAMILY HYDROLASE"/>
    <property type="match status" value="1"/>
</dbReference>
<gene>
    <name evidence="2" type="ORF">JAO75_04350</name>
</gene>
<evidence type="ECO:0000313" key="2">
    <source>
        <dbReference type="EMBL" id="MBJ6124634.1"/>
    </source>
</evidence>
<dbReference type="InterPro" id="IPR023214">
    <property type="entry name" value="HAD_sf"/>
</dbReference>
<organism evidence="2 3">
    <name type="scientific">Microvirga splendida</name>
    <dbReference type="NCBI Taxonomy" id="2795727"/>
    <lineage>
        <taxon>Bacteria</taxon>
        <taxon>Pseudomonadati</taxon>
        <taxon>Pseudomonadota</taxon>
        <taxon>Alphaproteobacteria</taxon>
        <taxon>Hyphomicrobiales</taxon>
        <taxon>Methylobacteriaceae</taxon>
        <taxon>Microvirga</taxon>
    </lineage>
</organism>
<comment type="caution">
    <text evidence="2">The sequence shown here is derived from an EMBL/GenBank/DDBJ whole genome shotgun (WGS) entry which is preliminary data.</text>
</comment>
<keyword evidence="3" id="KW-1185">Reference proteome</keyword>
<dbReference type="RefSeq" id="WP_199046996.1">
    <property type="nucleotide sequence ID" value="NZ_JAELXT010000003.1"/>
</dbReference>
<dbReference type="SUPFAM" id="SSF56784">
    <property type="entry name" value="HAD-like"/>
    <property type="match status" value="1"/>
</dbReference>
<dbReference type="Pfam" id="PF00702">
    <property type="entry name" value="Hydrolase"/>
    <property type="match status" value="1"/>
</dbReference>
<dbReference type="GO" id="GO:0016787">
    <property type="term" value="F:hydrolase activity"/>
    <property type="evidence" value="ECO:0007669"/>
    <property type="project" value="UniProtKB-KW"/>
</dbReference>
<dbReference type="InterPro" id="IPR036412">
    <property type="entry name" value="HAD-like_sf"/>
</dbReference>
<reference evidence="3" key="1">
    <citation type="submission" date="2020-12" db="EMBL/GenBank/DDBJ databases">
        <title>Hymenobacter sp.</title>
        <authorList>
            <person name="Kim M.K."/>
        </authorList>
    </citation>
    <scope>NUCLEOTIDE SEQUENCE [LARGE SCALE GENOMIC DNA]</scope>
    <source>
        <strain evidence="3">BT325</strain>
    </source>
</reference>
<dbReference type="InterPro" id="IPR051540">
    <property type="entry name" value="S-2-haloacid_dehalogenase"/>
</dbReference>
<evidence type="ECO:0000313" key="3">
    <source>
        <dbReference type="Proteomes" id="UP000620670"/>
    </source>
</evidence>
<dbReference type="PANTHER" id="PTHR43316">
    <property type="entry name" value="HYDROLASE, HALOACID DELAHOGENASE-RELATED"/>
    <property type="match status" value="1"/>
</dbReference>
<dbReference type="Proteomes" id="UP000620670">
    <property type="component" value="Unassembled WGS sequence"/>
</dbReference>
<proteinExistence type="predicted"/>
<dbReference type="Gene3D" id="3.40.50.1000">
    <property type="entry name" value="HAD superfamily/HAD-like"/>
    <property type="match status" value="1"/>
</dbReference>
<name>A0ABS0XX55_9HYPH</name>
<accession>A0ABS0XX55</accession>
<dbReference type="SFLD" id="SFLDS00003">
    <property type="entry name" value="Haloacid_Dehalogenase"/>
    <property type="match status" value="1"/>
</dbReference>
<protein>
    <submittedName>
        <fullName evidence="2">HAD family hydrolase</fullName>
    </submittedName>
</protein>
<evidence type="ECO:0000256" key="1">
    <source>
        <dbReference type="ARBA" id="ARBA00022801"/>
    </source>
</evidence>